<dbReference type="PANTHER" id="PTHR35862:SF1">
    <property type="entry name" value="FELS-2 PROPHAGE PROTEIN"/>
    <property type="match status" value="1"/>
</dbReference>
<dbReference type="InterPro" id="IPR058531">
    <property type="entry name" value="Baseplate_J_M"/>
</dbReference>
<dbReference type="Proteomes" id="UP000216857">
    <property type="component" value="Unassembled WGS sequence"/>
</dbReference>
<keyword evidence="3" id="KW-1185">Reference proteome</keyword>
<evidence type="ECO:0000313" key="2">
    <source>
        <dbReference type="EMBL" id="OZI23022.1"/>
    </source>
</evidence>
<reference evidence="2" key="1">
    <citation type="submission" date="2017-05" db="EMBL/GenBank/DDBJ databases">
        <title>Complete and WGS of Bordetella genogroups.</title>
        <authorList>
            <person name="Spilker T."/>
            <person name="Lipuma J."/>
        </authorList>
    </citation>
    <scope>NUCLEOTIDE SEQUENCE</scope>
    <source>
        <strain evidence="2">AU21707</strain>
    </source>
</reference>
<dbReference type="Pfam" id="PF26078">
    <property type="entry name" value="Baseplate_J_M"/>
    <property type="match status" value="1"/>
</dbReference>
<evidence type="ECO:0000313" key="3">
    <source>
        <dbReference type="Proteomes" id="UP000216857"/>
    </source>
</evidence>
<dbReference type="EMBL" id="NEVJ01000002">
    <property type="protein sequence ID" value="OZI23022.1"/>
    <property type="molecule type" value="Genomic_DNA"/>
</dbReference>
<sequence length="309" mass="33412">MADVSSPIDLSLLPAPDVVERLNYEEILEARKARLIALFASDDQAAVTKALALESEPLAILLQENSEREVTLRQRINEAARAVLLAFAKGKDLEHISAEYGVTRLTIQEAQPNAIPPVDAVMEDDEDLRYRAQLAWEGLSTAGPRGAYEFHARSAQGQIADVSAISPEPCDILVSVLSREDDGTSSEGVLAAVRTALSDEDVRPMGDRVTVQSSQITSYNVRAVLYMKGDGPGRDVALAAARAACEAYVYRSRRQGVSVWRSAITASLHVEGVDHLDLEEPAADIVLDRTQAGTCLGVEIEIGDETDDD</sequence>
<dbReference type="InterPro" id="IPR014507">
    <property type="entry name" value="Baseplate_assembly_J_pred"/>
</dbReference>
<protein>
    <submittedName>
        <fullName evidence="2">Baseplate assembly protein</fullName>
    </submittedName>
</protein>
<proteinExistence type="predicted"/>
<dbReference type="PIRSF" id="PIRSF020481">
    <property type="entry name" value="BAP"/>
    <property type="match status" value="1"/>
</dbReference>
<dbReference type="InterPro" id="IPR052726">
    <property type="entry name" value="Phage_Baseplate_Hub"/>
</dbReference>
<dbReference type="RefSeq" id="WP_094846038.1">
    <property type="nucleotide sequence ID" value="NZ_NEVJ01000002.1"/>
</dbReference>
<dbReference type="AlphaFoldDB" id="A0A261RED5"/>
<feature type="domain" description="Baseplate J-like central" evidence="1">
    <location>
        <begin position="140"/>
        <end position="212"/>
    </location>
</feature>
<organism evidence="2 3">
    <name type="scientific">Bordetella genomosp. 9</name>
    <dbReference type="NCBI Taxonomy" id="1416803"/>
    <lineage>
        <taxon>Bacteria</taxon>
        <taxon>Pseudomonadati</taxon>
        <taxon>Pseudomonadota</taxon>
        <taxon>Betaproteobacteria</taxon>
        <taxon>Burkholderiales</taxon>
        <taxon>Alcaligenaceae</taxon>
        <taxon>Bordetella</taxon>
    </lineage>
</organism>
<gene>
    <name evidence="2" type="ORF">CAL26_05935</name>
</gene>
<dbReference type="OrthoDB" id="9793802at2"/>
<dbReference type="PANTHER" id="PTHR35862">
    <property type="entry name" value="FELS-2 PROPHAGE PROTEIN"/>
    <property type="match status" value="1"/>
</dbReference>
<comment type="caution">
    <text evidence="2">The sequence shown here is derived from an EMBL/GenBank/DDBJ whole genome shotgun (WGS) entry which is preliminary data.</text>
</comment>
<accession>A0A261RED5</accession>
<evidence type="ECO:0000259" key="1">
    <source>
        <dbReference type="Pfam" id="PF26078"/>
    </source>
</evidence>
<name>A0A261RED5_9BORD</name>